<evidence type="ECO:0000313" key="3">
    <source>
        <dbReference type="Proteomes" id="UP000250043"/>
    </source>
</evidence>
<reference evidence="2 3" key="1">
    <citation type="submission" date="2016-07" db="EMBL/GenBank/DDBJ databases">
        <title>Draft genome of the white-rot fungus Obba rivulosa 3A-2.</title>
        <authorList>
            <consortium name="DOE Joint Genome Institute"/>
            <person name="Miettinen O."/>
            <person name="Riley R."/>
            <person name="Acob R."/>
            <person name="Barry K."/>
            <person name="Cullen D."/>
            <person name="De Vries R."/>
            <person name="Hainaut M."/>
            <person name="Hatakka A."/>
            <person name="Henrissat B."/>
            <person name="Hilden K."/>
            <person name="Kuo R."/>
            <person name="Labutti K."/>
            <person name="Lipzen A."/>
            <person name="Makela M.R."/>
            <person name="Sandor L."/>
            <person name="Spatafora J.W."/>
            <person name="Grigoriev I.V."/>
            <person name="Hibbett D.S."/>
        </authorList>
    </citation>
    <scope>NUCLEOTIDE SEQUENCE [LARGE SCALE GENOMIC DNA]</scope>
    <source>
        <strain evidence="2 3">3A-2</strain>
    </source>
</reference>
<name>A0A8E2AQN0_9APHY</name>
<feature type="region of interest" description="Disordered" evidence="1">
    <location>
        <begin position="281"/>
        <end position="309"/>
    </location>
</feature>
<feature type="region of interest" description="Disordered" evidence="1">
    <location>
        <begin position="1"/>
        <end position="34"/>
    </location>
</feature>
<dbReference type="EMBL" id="KV722540">
    <property type="protein sequence ID" value="OCH86189.1"/>
    <property type="molecule type" value="Genomic_DNA"/>
</dbReference>
<dbReference type="AlphaFoldDB" id="A0A8E2AQN0"/>
<evidence type="ECO:0000313" key="2">
    <source>
        <dbReference type="EMBL" id="OCH86189.1"/>
    </source>
</evidence>
<protein>
    <submittedName>
        <fullName evidence="2">Uncharacterized protein</fullName>
    </submittedName>
</protein>
<accession>A0A8E2AQN0</accession>
<feature type="region of interest" description="Disordered" evidence="1">
    <location>
        <begin position="452"/>
        <end position="494"/>
    </location>
</feature>
<dbReference type="Proteomes" id="UP000250043">
    <property type="component" value="Unassembled WGS sequence"/>
</dbReference>
<organism evidence="2 3">
    <name type="scientific">Obba rivulosa</name>
    <dbReference type="NCBI Taxonomy" id="1052685"/>
    <lineage>
        <taxon>Eukaryota</taxon>
        <taxon>Fungi</taxon>
        <taxon>Dikarya</taxon>
        <taxon>Basidiomycota</taxon>
        <taxon>Agaricomycotina</taxon>
        <taxon>Agaricomycetes</taxon>
        <taxon>Polyporales</taxon>
        <taxon>Gelatoporiaceae</taxon>
        <taxon>Obba</taxon>
    </lineage>
</organism>
<feature type="compositionally biased region" description="Basic residues" evidence="1">
    <location>
        <begin position="130"/>
        <end position="141"/>
    </location>
</feature>
<evidence type="ECO:0000256" key="1">
    <source>
        <dbReference type="SAM" id="MobiDB-lite"/>
    </source>
</evidence>
<feature type="compositionally biased region" description="Acidic residues" evidence="1">
    <location>
        <begin position="114"/>
        <end position="125"/>
    </location>
</feature>
<keyword evidence="3" id="KW-1185">Reference proteome</keyword>
<feature type="region of interest" description="Disordered" evidence="1">
    <location>
        <begin position="105"/>
        <end position="148"/>
    </location>
</feature>
<gene>
    <name evidence="2" type="ORF">OBBRIDRAFT_838363</name>
</gene>
<feature type="region of interest" description="Disordered" evidence="1">
    <location>
        <begin position="403"/>
        <end position="424"/>
    </location>
</feature>
<feature type="compositionally biased region" description="Basic residues" evidence="1">
    <location>
        <begin position="289"/>
        <end position="308"/>
    </location>
</feature>
<proteinExistence type="predicted"/>
<feature type="compositionally biased region" description="Basic residues" evidence="1">
    <location>
        <begin position="403"/>
        <end position="413"/>
    </location>
</feature>
<dbReference type="OrthoDB" id="2803764at2759"/>
<sequence>MSSPNQAPPSNLLGAQQIGGGPNDPAPQARHPPGLDIQQIIAIQRDYQNYCEALTNTCPDQPPMEFAQYAAFQTVAAQLRPAPTAIEPNLEMHAEIVEMRRELEELKRKSNSTDDADYAGDAEDDPTAHQAKKKRRRKRSDKKQSDKYLLSKKKIEELTQAQLETREQLQEMIRDEVYLRTGYHKNYFPVREKIEDPMAPLQPPHPAEPLPRYWRLDFDVPVNVNPNAKVVRRAAEVVFGSQDPTSETCKLKHPNVRFTEHDCKEFAKTVIRSIVSAYRTHMDPEEKGKKRLQSHAHNRRSGRQRQLKSNRLAVAEEYQRLYGVDPTPLLETDWMSEELSDWNDAKPDLRTKRRNAALKMANLPVPPPGGKSDAVVLEVRRPRWRSKQYNKVIRGLDEIRASKMRKRRKRPAHPRIELSRPCTGPPSTRCTVFSMMISQHWEAKYAPRYSTDELPPHCDDNPPGFDDDYSTDSAESTYDLELATPLLTDEESDT</sequence>